<comment type="similarity">
    <text evidence="1">Belongs to the short-chain dehydrogenases/reductases (SDR) family.</text>
</comment>
<dbReference type="CDD" id="cd05233">
    <property type="entry name" value="SDR_c"/>
    <property type="match status" value="1"/>
</dbReference>
<dbReference type="PRINTS" id="PR00081">
    <property type="entry name" value="GDHRDH"/>
</dbReference>
<dbReference type="Proteomes" id="UP000192674">
    <property type="component" value="Unassembled WGS sequence"/>
</dbReference>
<dbReference type="PANTHER" id="PTHR43477">
    <property type="entry name" value="DIHYDROANTICAPSIN 7-DEHYDROGENASE"/>
    <property type="match status" value="1"/>
</dbReference>
<dbReference type="Gene3D" id="3.40.50.720">
    <property type="entry name" value="NAD(P)-binding Rossmann-like Domain"/>
    <property type="match status" value="1"/>
</dbReference>
<proteinExistence type="inferred from homology"/>
<dbReference type="InterPro" id="IPR002347">
    <property type="entry name" value="SDR_fam"/>
</dbReference>
<protein>
    <submittedName>
        <fullName evidence="3">NAD(P)-dependent dehydrogenase, short-chain alcohol dehydrogenase family</fullName>
    </submittedName>
</protein>
<evidence type="ECO:0000313" key="4">
    <source>
        <dbReference type="Proteomes" id="UP000192674"/>
    </source>
</evidence>
<dbReference type="SUPFAM" id="SSF51735">
    <property type="entry name" value="NAD(P)-binding Rossmann-fold domains"/>
    <property type="match status" value="1"/>
</dbReference>
<evidence type="ECO:0000256" key="2">
    <source>
        <dbReference type="ARBA" id="ARBA00023002"/>
    </source>
</evidence>
<dbReference type="AlphaFoldDB" id="A0A1W2FEW0"/>
<dbReference type="GO" id="GO:0016491">
    <property type="term" value="F:oxidoreductase activity"/>
    <property type="evidence" value="ECO:0007669"/>
    <property type="project" value="UniProtKB-KW"/>
</dbReference>
<keyword evidence="2" id="KW-0560">Oxidoreductase</keyword>
<dbReference type="InterPro" id="IPR051122">
    <property type="entry name" value="SDR_DHRS6-like"/>
</dbReference>
<dbReference type="RefSeq" id="WP_033388861.1">
    <property type="nucleotide sequence ID" value="NZ_FWXV01000006.1"/>
</dbReference>
<evidence type="ECO:0000313" key="3">
    <source>
        <dbReference type="EMBL" id="SMD20420.1"/>
    </source>
</evidence>
<evidence type="ECO:0000256" key="1">
    <source>
        <dbReference type="ARBA" id="ARBA00006484"/>
    </source>
</evidence>
<dbReference type="EMBL" id="FWXV01000006">
    <property type="protein sequence ID" value="SMD20420.1"/>
    <property type="molecule type" value="Genomic_DNA"/>
</dbReference>
<name>A0A1W2FEW0_KIBAR</name>
<dbReference type="PANTHER" id="PTHR43477:SF1">
    <property type="entry name" value="DIHYDROANTICAPSIN 7-DEHYDROGENASE"/>
    <property type="match status" value="1"/>
</dbReference>
<keyword evidence="4" id="KW-1185">Reference proteome</keyword>
<reference evidence="3 4" key="1">
    <citation type="submission" date="2017-04" db="EMBL/GenBank/DDBJ databases">
        <authorList>
            <person name="Afonso C.L."/>
            <person name="Miller P.J."/>
            <person name="Scott M.A."/>
            <person name="Spackman E."/>
            <person name="Goraichik I."/>
            <person name="Dimitrov K.M."/>
            <person name="Suarez D.L."/>
            <person name="Swayne D.E."/>
        </authorList>
    </citation>
    <scope>NUCLEOTIDE SEQUENCE [LARGE SCALE GENOMIC DNA]</scope>
    <source>
        <strain evidence="3 4">DSM 43828</strain>
    </source>
</reference>
<gene>
    <name evidence="3" type="ORF">SAMN05661093_06419</name>
</gene>
<accession>A0A1W2FEW0</accession>
<dbReference type="InterPro" id="IPR036291">
    <property type="entry name" value="NAD(P)-bd_dom_sf"/>
</dbReference>
<dbReference type="OrthoDB" id="286404at2"/>
<sequence length="283" mass="29913">MIMPDFAGRAVLVTGGTRGLGKAIAMEFARANASVFVTHRWGSVEETELIGEFDAAGLSPPVVVEADASDHAATRALMAHIKSQASQLHTVVSNVSFAKVVNDMDDLKRSSMELSLGYSAWPVVDLVQSTHATFGSYPRYVTTMSSDGVELCHDGYDLAGVSKAALETLCRYLAVRLKPHGVRVNVVRAGYVDTPSSRAVVGDDVVKSVKERVDVVTMDPAGVGRACVALSSGLLDSVTGQVLKVDEGMSLLGPLEFLVGRRERSEFTSDGAALAAGVGQEAR</sequence>
<organism evidence="3 4">
    <name type="scientific">Kibdelosporangium aridum</name>
    <dbReference type="NCBI Taxonomy" id="2030"/>
    <lineage>
        <taxon>Bacteria</taxon>
        <taxon>Bacillati</taxon>
        <taxon>Actinomycetota</taxon>
        <taxon>Actinomycetes</taxon>
        <taxon>Pseudonocardiales</taxon>
        <taxon>Pseudonocardiaceae</taxon>
        <taxon>Kibdelosporangium</taxon>
    </lineage>
</organism>
<dbReference type="Pfam" id="PF13561">
    <property type="entry name" value="adh_short_C2"/>
    <property type="match status" value="1"/>
</dbReference>